<evidence type="ECO:0000313" key="4">
    <source>
        <dbReference type="Proteomes" id="UP000192639"/>
    </source>
</evidence>
<dbReference type="EMBL" id="LWDP01000005">
    <property type="protein sequence ID" value="ORD94992.1"/>
    <property type="molecule type" value="Genomic_DNA"/>
</dbReference>
<protein>
    <recommendedName>
        <fullName evidence="5">Spc7 kinetochore protein domain-containing protein</fullName>
    </recommendedName>
</protein>
<dbReference type="OrthoDB" id="2195102at2759"/>
<comment type="caution">
    <text evidence="3">The sequence shown here is derived from an EMBL/GenBank/DDBJ whole genome shotgun (WGS) entry which is preliminary data.</text>
</comment>
<dbReference type="AlphaFoldDB" id="A0A1Y1S968"/>
<keyword evidence="1" id="KW-0175">Coiled coil</keyword>
<proteinExistence type="predicted"/>
<evidence type="ECO:0000256" key="2">
    <source>
        <dbReference type="SAM" id="MobiDB-lite"/>
    </source>
</evidence>
<feature type="compositionally biased region" description="Basic and acidic residues" evidence="2">
    <location>
        <begin position="20"/>
        <end position="30"/>
    </location>
</feature>
<evidence type="ECO:0000256" key="1">
    <source>
        <dbReference type="SAM" id="Coils"/>
    </source>
</evidence>
<sequence length="597" mass="70512">MKKTNESEKRQRRVSFHPAQAEKKEDEVEQQKIDVSLFDTQKYAENSLIVEFDKRKREGRMSLDPLCKLDIADESVQSEGQLKQEKTKVNYNFREKAKRNNFVDDFMYGYEIRFLDKIITNMGEKTGQQTGGNKYSGEKRMWLKYSLRPRVEFLKGMVRYLQAQMRVFQNEIDVKQRSLDVNKVKTGGLKRHRNESRNRAKLEWYAYRKVQETHFNKTILENEQKMLLEKVDASERLSYLKKEIEELKKTRAKIKERIGSVDVAIGEKSILNREELEDLKYKLMEQVNRSEVLKEDEEILKKKVFEKEMECRIVRERIKELTADIGRLDCTILGKNADDSQLENLSRTNLLYEDVFGVRLIKAETNRVVLGICGFEFTFMLSGGSNVKSFVCSKKNRFDKDAQIYDTFFVENMLADLIEADSVEPQERVVENKDEAYAEKMVQRSRKRRLSVAQGDTMQADEFTNTLNLENTLDIFMVEKLQEEMGEMRDPIGSSMELEQSHKLDELVHKILYKYHTVNSLMKEVCRMRDWCNIDGFYVKNKIYYRFYLQTLNSDCGLLDLSIDRMFNLIHDKQIVVNLRNNVEGIRKYVNEFISNK</sequence>
<accession>A0A1Y1S968</accession>
<reference evidence="3 4" key="1">
    <citation type="journal article" date="2017" name="Environ. Microbiol.">
        <title>Decay of the glycolytic pathway and adaptation to intranuclear parasitism within Enterocytozoonidae microsporidia.</title>
        <authorList>
            <person name="Wiredu Boakye D."/>
            <person name="Jaroenlak P."/>
            <person name="Prachumwat A."/>
            <person name="Williams T.A."/>
            <person name="Bateman K.S."/>
            <person name="Itsathitphaisarn O."/>
            <person name="Sritunyalucksana K."/>
            <person name="Paszkiewicz K.H."/>
            <person name="Moore K.A."/>
            <person name="Stentiford G.D."/>
            <person name="Williams B.A."/>
        </authorList>
    </citation>
    <scope>NUCLEOTIDE SEQUENCE [LARGE SCALE GENOMIC DNA]</scope>
    <source>
        <strain evidence="3 4">GB1</strain>
    </source>
</reference>
<dbReference type="VEuPathDB" id="MicrosporidiaDB:ECANGB1_1700"/>
<feature type="region of interest" description="Disordered" evidence="2">
    <location>
        <begin position="1"/>
        <end position="30"/>
    </location>
</feature>
<feature type="coiled-coil region" evidence="1">
    <location>
        <begin position="230"/>
        <end position="257"/>
    </location>
</feature>
<name>A0A1Y1S968_9MICR</name>
<dbReference type="Proteomes" id="UP000192639">
    <property type="component" value="Unassembled WGS sequence"/>
</dbReference>
<evidence type="ECO:0000313" key="3">
    <source>
        <dbReference type="EMBL" id="ORD94992.1"/>
    </source>
</evidence>
<evidence type="ECO:0008006" key="5">
    <source>
        <dbReference type="Google" id="ProtNLM"/>
    </source>
</evidence>
<organism evidence="3 4">
    <name type="scientific">Enterospora canceri</name>
    <dbReference type="NCBI Taxonomy" id="1081671"/>
    <lineage>
        <taxon>Eukaryota</taxon>
        <taxon>Fungi</taxon>
        <taxon>Fungi incertae sedis</taxon>
        <taxon>Microsporidia</taxon>
        <taxon>Enterocytozoonidae</taxon>
        <taxon>Enterospora</taxon>
    </lineage>
</organism>
<gene>
    <name evidence="3" type="ORF">ECANGB1_1700</name>
</gene>
<keyword evidence="4" id="KW-1185">Reference proteome</keyword>